<gene>
    <name evidence="8 10" type="ORF">P152DRAFT_456398</name>
</gene>
<protein>
    <recommendedName>
        <fullName evidence="7">Cytochrome b5 heme-binding domain-containing protein</fullName>
    </recommendedName>
</protein>
<dbReference type="GO" id="GO:0005737">
    <property type="term" value="C:cytoplasm"/>
    <property type="evidence" value="ECO:0007669"/>
    <property type="project" value="TreeGrafter"/>
</dbReference>
<dbReference type="FunFam" id="3.10.120.10:FF:000001">
    <property type="entry name" value="Cytochrome b5 reductase 4"/>
    <property type="match status" value="1"/>
</dbReference>
<evidence type="ECO:0000256" key="2">
    <source>
        <dbReference type="ARBA" id="ARBA00022723"/>
    </source>
</evidence>
<dbReference type="SMART" id="SM01117">
    <property type="entry name" value="Cyt-b5"/>
    <property type="match status" value="1"/>
</dbReference>
<organism evidence="8">
    <name type="scientific">Eremomyces bilateralis CBS 781.70</name>
    <dbReference type="NCBI Taxonomy" id="1392243"/>
    <lineage>
        <taxon>Eukaryota</taxon>
        <taxon>Fungi</taxon>
        <taxon>Dikarya</taxon>
        <taxon>Ascomycota</taxon>
        <taxon>Pezizomycotina</taxon>
        <taxon>Dothideomycetes</taxon>
        <taxon>Dothideomycetes incertae sedis</taxon>
        <taxon>Eremomycetales</taxon>
        <taxon>Eremomycetaceae</taxon>
        <taxon>Eremomyces</taxon>
    </lineage>
</organism>
<dbReference type="RefSeq" id="XP_033535797.1">
    <property type="nucleotide sequence ID" value="XM_033678999.1"/>
</dbReference>
<dbReference type="InterPro" id="IPR051872">
    <property type="entry name" value="Cytochrome_b5/Flavoprotein_Rdt"/>
</dbReference>
<dbReference type="InterPro" id="IPR018506">
    <property type="entry name" value="Cyt_B5_heme-BS"/>
</dbReference>
<evidence type="ECO:0000256" key="1">
    <source>
        <dbReference type="ARBA" id="ARBA00022617"/>
    </source>
</evidence>
<evidence type="ECO:0000313" key="8">
    <source>
        <dbReference type="EMBL" id="KAF1814166.1"/>
    </source>
</evidence>
<accession>A0A6G1G8B2</accession>
<dbReference type="Proteomes" id="UP000504638">
    <property type="component" value="Unplaced"/>
</dbReference>
<evidence type="ECO:0000313" key="9">
    <source>
        <dbReference type="Proteomes" id="UP000504638"/>
    </source>
</evidence>
<reference evidence="10" key="2">
    <citation type="submission" date="2020-04" db="EMBL/GenBank/DDBJ databases">
        <authorList>
            <consortium name="NCBI Genome Project"/>
        </authorList>
    </citation>
    <scope>NUCLEOTIDE SEQUENCE</scope>
    <source>
        <strain evidence="10">CBS 781.70</strain>
    </source>
</reference>
<dbReference type="InterPro" id="IPR036400">
    <property type="entry name" value="Cyt_B5-like_heme/steroid_sf"/>
</dbReference>
<evidence type="ECO:0000256" key="6">
    <source>
        <dbReference type="SAM" id="SignalP"/>
    </source>
</evidence>
<evidence type="ECO:0000256" key="5">
    <source>
        <dbReference type="SAM" id="MobiDB-lite"/>
    </source>
</evidence>
<keyword evidence="2 4" id="KW-0479">Metal-binding</keyword>
<dbReference type="GO" id="GO:0004128">
    <property type="term" value="F:cytochrome-b5 reductase activity, acting on NAD(P)H"/>
    <property type="evidence" value="ECO:0007669"/>
    <property type="project" value="TreeGrafter"/>
</dbReference>
<evidence type="ECO:0000256" key="3">
    <source>
        <dbReference type="ARBA" id="ARBA00023004"/>
    </source>
</evidence>
<feature type="region of interest" description="Disordered" evidence="5">
    <location>
        <begin position="31"/>
        <end position="161"/>
    </location>
</feature>
<reference evidence="8 10" key="1">
    <citation type="submission" date="2020-01" db="EMBL/GenBank/DDBJ databases">
        <authorList>
            <consortium name="DOE Joint Genome Institute"/>
            <person name="Haridas S."/>
            <person name="Albert R."/>
            <person name="Binder M."/>
            <person name="Bloem J."/>
            <person name="Labutti K."/>
            <person name="Salamov A."/>
            <person name="Andreopoulos B."/>
            <person name="Baker S.E."/>
            <person name="Barry K."/>
            <person name="Bills G."/>
            <person name="Bluhm B.H."/>
            <person name="Cannon C."/>
            <person name="Castanera R."/>
            <person name="Culley D.E."/>
            <person name="Daum C."/>
            <person name="Ezra D."/>
            <person name="Gonzalez J.B."/>
            <person name="Henrissat B."/>
            <person name="Kuo A."/>
            <person name="Liang C."/>
            <person name="Lipzen A."/>
            <person name="Lutzoni F."/>
            <person name="Magnuson J."/>
            <person name="Mondo S."/>
            <person name="Nolan M."/>
            <person name="Ohm R."/>
            <person name="Pangilinan J."/>
            <person name="Park H.-J."/>
            <person name="Ramirez L."/>
            <person name="Alfaro M."/>
            <person name="Sun H."/>
            <person name="Tritt A."/>
            <person name="Yoshinaga Y."/>
            <person name="Zwiers L.-H."/>
            <person name="Turgeon B.G."/>
            <person name="Goodwin S.B."/>
            <person name="Spatafora J.W."/>
            <person name="Crous P.W."/>
            <person name="Grigoriev I.V."/>
        </authorList>
    </citation>
    <scope>NUCLEOTIDE SEQUENCE</scope>
    <source>
        <strain evidence="8 10">CBS 781.70</strain>
    </source>
</reference>
<comment type="similarity">
    <text evidence="4">Belongs to the cytochrome b5 family.</text>
</comment>
<dbReference type="GeneID" id="54419569"/>
<keyword evidence="9" id="KW-1185">Reference proteome</keyword>
<dbReference type="Gene3D" id="3.10.120.10">
    <property type="entry name" value="Cytochrome b5-like heme/steroid binding domain"/>
    <property type="match status" value="1"/>
</dbReference>
<dbReference type="SUPFAM" id="SSF55856">
    <property type="entry name" value="Cytochrome b5-like heme/steroid binding domain"/>
    <property type="match status" value="1"/>
</dbReference>
<feature type="signal peptide" evidence="6">
    <location>
        <begin position="1"/>
        <end position="18"/>
    </location>
</feature>
<evidence type="ECO:0000256" key="4">
    <source>
        <dbReference type="RuleBase" id="RU362121"/>
    </source>
</evidence>
<feature type="compositionally biased region" description="Low complexity" evidence="5">
    <location>
        <begin position="31"/>
        <end position="43"/>
    </location>
</feature>
<dbReference type="PROSITE" id="PS00191">
    <property type="entry name" value="CYTOCHROME_B5_1"/>
    <property type="match status" value="1"/>
</dbReference>
<dbReference type="GO" id="GO:0020037">
    <property type="term" value="F:heme binding"/>
    <property type="evidence" value="ECO:0007669"/>
    <property type="project" value="UniProtKB-UniRule"/>
</dbReference>
<dbReference type="PANTHER" id="PTHR46237">
    <property type="entry name" value="CYTOCHROME B5 REDUCTASE 4 FAMILY MEMBER"/>
    <property type="match status" value="1"/>
</dbReference>
<keyword evidence="6" id="KW-0732">Signal</keyword>
<name>A0A6G1G8B2_9PEZI</name>
<dbReference type="AlphaFoldDB" id="A0A6G1G8B2"/>
<feature type="domain" description="Cytochrome b5 heme-binding" evidence="7">
    <location>
        <begin position="237"/>
        <end position="319"/>
    </location>
</feature>
<feature type="compositionally biased region" description="Low complexity" evidence="5">
    <location>
        <begin position="142"/>
        <end position="153"/>
    </location>
</feature>
<proteinExistence type="inferred from homology"/>
<keyword evidence="1 4" id="KW-0349">Heme</keyword>
<dbReference type="EMBL" id="ML975153">
    <property type="protein sequence ID" value="KAF1814166.1"/>
    <property type="molecule type" value="Genomic_DNA"/>
</dbReference>
<dbReference type="Pfam" id="PF00173">
    <property type="entry name" value="Cyt-b5"/>
    <property type="match status" value="1"/>
</dbReference>
<evidence type="ECO:0000313" key="10">
    <source>
        <dbReference type="RefSeq" id="XP_033535797.1"/>
    </source>
</evidence>
<feature type="compositionally biased region" description="Basic and acidic residues" evidence="5">
    <location>
        <begin position="66"/>
        <end position="82"/>
    </location>
</feature>
<sequence>MIVGICIILLSVSFFVYQRDPARWNRYLHPAPATDASPSSKSPSPGPADDNKEELDGRISSVGIVIEERTPDVEASESRDSTPKANATTNGIPPIPSFSLESDTASDDDYDDTDTMAPPVFPAPNSAQRASAGPIPARFRLPSSAPRAPTTSPQLMAPPPVPMRRPPVPGTAASLRVPNGPIPNRAAPTQSSLGVPLSTAVRAPNPRKKVTLEPGHSPLDWAALKRSSANLSGVSSLQRVTPSQLKQHNGRKGKPAWSAYQGKVYNVTPYVPFHPGGEGEIRRAAGKDGEKLFNEVHPWVNWDNMLESCIVGIMVGEAETLKSPLDEVD</sequence>
<dbReference type="PANTHER" id="PTHR46237:SF1">
    <property type="entry name" value="CYTOCHROME B5 REDUCTASE 4"/>
    <property type="match status" value="1"/>
</dbReference>
<feature type="compositionally biased region" description="Acidic residues" evidence="5">
    <location>
        <begin position="104"/>
        <end position="114"/>
    </location>
</feature>
<keyword evidence="3 4" id="KW-0408">Iron</keyword>
<dbReference type="InterPro" id="IPR001199">
    <property type="entry name" value="Cyt_B5-like_heme/steroid-bd"/>
</dbReference>
<evidence type="ECO:0000259" key="7">
    <source>
        <dbReference type="PROSITE" id="PS50255"/>
    </source>
</evidence>
<feature type="chain" id="PRO_5044631912" description="Cytochrome b5 heme-binding domain-containing protein" evidence="6">
    <location>
        <begin position="19"/>
        <end position="329"/>
    </location>
</feature>
<dbReference type="PROSITE" id="PS50255">
    <property type="entry name" value="CYTOCHROME_B5_2"/>
    <property type="match status" value="1"/>
</dbReference>
<reference evidence="10" key="3">
    <citation type="submission" date="2025-04" db="UniProtKB">
        <authorList>
            <consortium name="RefSeq"/>
        </authorList>
    </citation>
    <scope>IDENTIFICATION</scope>
    <source>
        <strain evidence="10">CBS 781.70</strain>
    </source>
</reference>
<dbReference type="GO" id="GO:0046872">
    <property type="term" value="F:metal ion binding"/>
    <property type="evidence" value="ECO:0007669"/>
    <property type="project" value="UniProtKB-UniRule"/>
</dbReference>
<dbReference type="OrthoDB" id="432299at2759"/>